<feature type="compositionally biased region" description="Low complexity" evidence="1">
    <location>
        <begin position="380"/>
        <end position="400"/>
    </location>
</feature>
<dbReference type="PROSITE" id="PS51072">
    <property type="entry name" value="MHD"/>
    <property type="match status" value="1"/>
</dbReference>
<dbReference type="Proteomes" id="UP000292447">
    <property type="component" value="Chromosome VII"/>
</dbReference>
<feature type="compositionally biased region" description="Low complexity" evidence="1">
    <location>
        <begin position="523"/>
        <end position="537"/>
    </location>
</feature>
<gene>
    <name evidence="3" type="primary">MPUL0G02200</name>
    <name evidence="3" type="ORF">METSCH_G02200</name>
</gene>
<dbReference type="Gene3D" id="1.20.1270.60">
    <property type="entry name" value="Arfaptin homology (AH) domain/BAR domain"/>
    <property type="match status" value="1"/>
</dbReference>
<proteinExistence type="predicted"/>
<feature type="compositionally biased region" description="Basic and acidic residues" evidence="1">
    <location>
        <begin position="411"/>
        <end position="425"/>
    </location>
</feature>
<dbReference type="STRING" id="2163413.A0A4P6XU77"/>
<keyword evidence="4" id="KW-1185">Reference proteome</keyword>
<sequence>MAESEFPTTILTSKSPEEVANFLPHSLQLSSRLIEKNLLVWFANYAAMITRYNLDLNALVANGRNFFTGAGAEFGSLDKIWNCVALSVMSQIQVNESMIKVIKKDVLGQFNAAFKDDFKYSELLVNSEELWEMKAHLDDADGAYNWNVKAPAILANFENYKKFEKELIFNAFISYLNTVNTKTAGLVHKNENAVNFILKEYHIDNEMRLYTDYMVGAHAPAAESKNGPSAHPDSRPQPKNRPSVASMTSGSTAGSTPVKEKRKSKLRLKMGSILGRKKKNHTASHEETIPEDASAASMPSRQGTFGSRPDTRHSVQNTPSTPIARRFSASQNDHKLQEPPAKTEISNGGSYDLLQESEKKEIDSGFKKSQQFQPSFDAVPLQPQQPKQSAQPSQPRQPMQYTQTEPADAIDSSKKDNHERGHIADEDQEANFVRYSSSEDESDVPIDKEGRRLSLLNAHDLGQPPKVDNEPEVRSRNDSSGKYSFEYGDEAKSISTPQQTPSAPHSETFADHSVPVIPETPSDDQSTSDSSTASVVRSAEEEKIPAPGQTSLRPPPPPPPSRKAHPASHDAQRDSFLNLQNSRESYVPPHTNDRMSLVSQTTGNSLMRQDHFRHFGPSDGPIREGLNTSIAEIINATFKDGTVMKAQVLGEIAFNYNSAEPAESLTVHIPTQFSKYLLNDQLMAKHDSEKYTLNLAPIAGKTLGGIKYLLDLGFDHVPVLVKQIWKFEPKQASLIIKLSLNPTYGNSIKLDNLTVSAALDSSVASISASSKPEGSFNKDLSRITWRYVEPIGLTSGSPEIKLIARIITTGLARESAAGIKLRFTVSEGAVPNVKVLDSAHNPVPSIVSLSSGNYSSHT</sequence>
<reference evidence="4" key="1">
    <citation type="submission" date="2019-03" db="EMBL/GenBank/DDBJ databases">
        <title>Snf2 controls pulcherriminic acid biosynthesis and connects pigmentation and antifungal activity of the yeast Metschnikowia pulcherrima.</title>
        <authorList>
            <person name="Gore-Lloyd D."/>
            <person name="Sumann I."/>
            <person name="Brachmann A.O."/>
            <person name="Schneeberger K."/>
            <person name="Ortiz-Merino R.A."/>
            <person name="Moreno-Beltran M."/>
            <person name="Schlaefli M."/>
            <person name="Kirner P."/>
            <person name="Santos Kron A."/>
            <person name="Wolfe K.H."/>
            <person name="Piel J."/>
            <person name="Ahrens C.H."/>
            <person name="Henk D."/>
            <person name="Freimoser F.M."/>
        </authorList>
    </citation>
    <scope>NUCLEOTIDE SEQUENCE [LARGE SCALE GENOMIC DNA]</scope>
    <source>
        <strain evidence="4">APC 1.2</strain>
    </source>
</reference>
<dbReference type="Pfam" id="PF10291">
    <property type="entry name" value="muHD"/>
    <property type="match status" value="1"/>
</dbReference>
<dbReference type="AlphaFoldDB" id="A0A4P6XU77"/>
<feature type="region of interest" description="Disordered" evidence="1">
    <location>
        <begin position="221"/>
        <end position="572"/>
    </location>
</feature>
<evidence type="ECO:0000256" key="1">
    <source>
        <dbReference type="SAM" id="MobiDB-lite"/>
    </source>
</evidence>
<feature type="domain" description="MHD" evidence="2">
    <location>
        <begin position="623"/>
        <end position="858"/>
    </location>
</feature>
<organism evidence="3 4">
    <name type="scientific">Metschnikowia aff. pulcherrima</name>
    <dbReference type="NCBI Taxonomy" id="2163413"/>
    <lineage>
        <taxon>Eukaryota</taxon>
        <taxon>Fungi</taxon>
        <taxon>Dikarya</taxon>
        <taxon>Ascomycota</taxon>
        <taxon>Saccharomycotina</taxon>
        <taxon>Pichiomycetes</taxon>
        <taxon>Metschnikowiaceae</taxon>
        <taxon>Metschnikowia</taxon>
    </lineage>
</organism>
<feature type="compositionally biased region" description="Low complexity" evidence="1">
    <location>
        <begin position="243"/>
        <end position="256"/>
    </location>
</feature>
<feature type="compositionally biased region" description="Basic and acidic residues" evidence="1">
    <location>
        <begin position="356"/>
        <end position="366"/>
    </location>
</feature>
<evidence type="ECO:0000313" key="4">
    <source>
        <dbReference type="Proteomes" id="UP000292447"/>
    </source>
</evidence>
<dbReference type="InterPro" id="IPR018808">
    <property type="entry name" value="Muniscin_C"/>
</dbReference>
<protein>
    <submittedName>
        <fullName evidence="3">Muniscin C-terminal mu-likey domain-containing protein</fullName>
    </submittedName>
</protein>
<dbReference type="EMBL" id="CP034462">
    <property type="protein sequence ID" value="QBM91177.1"/>
    <property type="molecule type" value="Genomic_DNA"/>
</dbReference>
<evidence type="ECO:0000313" key="3">
    <source>
        <dbReference type="EMBL" id="QBM91177.1"/>
    </source>
</evidence>
<accession>A0A4P6XU77</accession>
<feature type="compositionally biased region" description="Basic and acidic residues" evidence="1">
    <location>
        <begin position="467"/>
        <end position="479"/>
    </location>
</feature>
<dbReference type="InterPro" id="IPR028565">
    <property type="entry name" value="MHD"/>
</dbReference>
<feature type="compositionally biased region" description="Polar residues" evidence="1">
    <location>
        <begin position="493"/>
        <end position="505"/>
    </location>
</feature>
<name>A0A4P6XU77_9ASCO</name>
<dbReference type="InterPro" id="IPR027267">
    <property type="entry name" value="AH/BAR_dom_sf"/>
</dbReference>
<evidence type="ECO:0000259" key="2">
    <source>
        <dbReference type="PROSITE" id="PS51072"/>
    </source>
</evidence>